<evidence type="ECO:0000313" key="1">
    <source>
        <dbReference type="EMBL" id="RCK68054.1"/>
    </source>
</evidence>
<name>A0A367YQE1_9ACTN</name>
<dbReference type="RefSeq" id="WP_114128057.1">
    <property type="nucleotide sequence ID" value="NZ_QOUI01000014.1"/>
</dbReference>
<comment type="caution">
    <text evidence="1">The sequence shown here is derived from an EMBL/GenBank/DDBJ whole genome shotgun (WGS) entry which is preliminary data.</text>
</comment>
<dbReference type="Gene3D" id="2.60.300.12">
    <property type="entry name" value="HesB-like domain"/>
    <property type="match status" value="1"/>
</dbReference>
<dbReference type="AlphaFoldDB" id="A0A367YQE1"/>
<protein>
    <submittedName>
        <fullName evidence="1">Fe-S cluster assembly protein HesB</fullName>
    </submittedName>
</protein>
<dbReference type="SUPFAM" id="SSF89360">
    <property type="entry name" value="HesB-like domain"/>
    <property type="match status" value="1"/>
</dbReference>
<dbReference type="EMBL" id="QOUI01000014">
    <property type="protein sequence ID" value="RCK68054.1"/>
    <property type="molecule type" value="Genomic_DNA"/>
</dbReference>
<dbReference type="InterPro" id="IPR035903">
    <property type="entry name" value="HesB-like_dom_sf"/>
</dbReference>
<gene>
    <name evidence="1" type="ORF">DT076_17795</name>
</gene>
<evidence type="ECO:0000313" key="2">
    <source>
        <dbReference type="Proteomes" id="UP000252770"/>
    </source>
</evidence>
<accession>A0A367YQE1</accession>
<dbReference type="Proteomes" id="UP000252770">
    <property type="component" value="Unassembled WGS sequence"/>
</dbReference>
<sequence length="95" mass="9855">MLTLSERASTVVRTISGQHEADDAGLRIAATDEAAGSLGITVTPDPEPGDTVVEADGARVFVDQSASELLSDMVLDAQVDEQGNVEFALGPQQTV</sequence>
<organism evidence="1 2">
    <name type="scientific">Desertihabitans brevis</name>
    <dbReference type="NCBI Taxonomy" id="2268447"/>
    <lineage>
        <taxon>Bacteria</taxon>
        <taxon>Bacillati</taxon>
        <taxon>Actinomycetota</taxon>
        <taxon>Actinomycetes</taxon>
        <taxon>Propionibacteriales</taxon>
        <taxon>Propionibacteriaceae</taxon>
        <taxon>Desertihabitans</taxon>
    </lineage>
</organism>
<keyword evidence="2" id="KW-1185">Reference proteome</keyword>
<reference evidence="1 2" key="1">
    <citation type="submission" date="2018-07" db="EMBL/GenBank/DDBJ databases">
        <title>Desertimonas flava gen. nov. sp. nov.</title>
        <authorList>
            <person name="Liu S."/>
        </authorList>
    </citation>
    <scope>NUCLEOTIDE SEQUENCE [LARGE SCALE GENOMIC DNA]</scope>
    <source>
        <strain evidence="1 2">16Sb5-5</strain>
    </source>
</reference>
<proteinExistence type="predicted"/>